<name>A0ABV4XI19_9CYAN</name>
<dbReference type="EMBL" id="JBHFNR010000003">
    <property type="protein sequence ID" value="MFB2891351.1"/>
    <property type="molecule type" value="Genomic_DNA"/>
</dbReference>
<dbReference type="PROSITE" id="PS50035">
    <property type="entry name" value="PLD"/>
    <property type="match status" value="1"/>
</dbReference>
<dbReference type="Proteomes" id="UP001576784">
    <property type="component" value="Unassembled WGS sequence"/>
</dbReference>
<evidence type="ECO:0000313" key="3">
    <source>
        <dbReference type="Proteomes" id="UP001576784"/>
    </source>
</evidence>
<proteinExistence type="predicted"/>
<dbReference type="InterPro" id="IPR025202">
    <property type="entry name" value="PLD-like_dom"/>
</dbReference>
<dbReference type="InterPro" id="IPR001736">
    <property type="entry name" value="PLipase_D/transphosphatidylase"/>
</dbReference>
<evidence type="ECO:0000313" key="2">
    <source>
        <dbReference type="EMBL" id="MFB2891351.1"/>
    </source>
</evidence>
<keyword evidence="3" id="KW-1185">Reference proteome</keyword>
<dbReference type="SUPFAM" id="SSF56024">
    <property type="entry name" value="Phospholipase D/nuclease"/>
    <property type="match status" value="1"/>
</dbReference>
<sequence>MPTFLRLSRPALVSLAAALETGRLAVPCSVASVDSFVPEALCQAIVTEINRLYAMGATPKHIAYTLHLIATERSVSQEVRDRIELVWTGPEVAGSESRDTSIVVRDLFSIARHSILISSFAIDRGEKAHQLFSELATRMDTNSQLQVRMFLNVPRPFKSEVAESILLREFADTFRNKIWPGKRLPEVFYDPRALAVGTEAKACLHAKCIVVDDECVFVTSANFTEAAHERNIEAGVLLSDPVAAKAMRSQFENLVIYKILRRVPGIG</sequence>
<protein>
    <submittedName>
        <fullName evidence="2">DISARM system phospholipase D-like protein DrmC</fullName>
    </submittedName>
</protein>
<feature type="domain" description="PLD phosphodiesterase" evidence="1">
    <location>
        <begin position="200"/>
        <end position="227"/>
    </location>
</feature>
<dbReference type="Pfam" id="PF13091">
    <property type="entry name" value="PLDc_2"/>
    <property type="match status" value="1"/>
</dbReference>
<dbReference type="Gene3D" id="3.30.870.10">
    <property type="entry name" value="Endonuclease Chain A"/>
    <property type="match status" value="1"/>
</dbReference>
<dbReference type="NCBIfam" id="NF038319">
    <property type="entry name" value="DISARM_DrmC_I"/>
    <property type="match status" value="1"/>
</dbReference>
<accession>A0ABV4XI19</accession>
<dbReference type="RefSeq" id="WP_413261030.1">
    <property type="nucleotide sequence ID" value="NZ_JBHFNR010000003.1"/>
</dbReference>
<organism evidence="2 3">
    <name type="scientific">Floridaenema flaviceps BLCC-F50</name>
    <dbReference type="NCBI Taxonomy" id="3153642"/>
    <lineage>
        <taxon>Bacteria</taxon>
        <taxon>Bacillati</taxon>
        <taxon>Cyanobacteriota</taxon>
        <taxon>Cyanophyceae</taxon>
        <taxon>Oscillatoriophycideae</taxon>
        <taxon>Aerosakkonematales</taxon>
        <taxon>Aerosakkonemataceae</taxon>
        <taxon>Floridanema</taxon>
        <taxon>Floridanema flaviceps</taxon>
    </lineage>
</organism>
<gene>
    <name evidence="2" type="primary">drmC</name>
    <name evidence="2" type="ORF">ACE1CI_00235</name>
</gene>
<evidence type="ECO:0000259" key="1">
    <source>
        <dbReference type="PROSITE" id="PS50035"/>
    </source>
</evidence>
<dbReference type="InterPro" id="IPR047955">
    <property type="entry name" value="DrmC-like"/>
</dbReference>
<comment type="caution">
    <text evidence="2">The sequence shown here is derived from an EMBL/GenBank/DDBJ whole genome shotgun (WGS) entry which is preliminary data.</text>
</comment>
<reference evidence="2 3" key="1">
    <citation type="submission" date="2024-09" db="EMBL/GenBank/DDBJ databases">
        <title>Floridaenema gen nov. (Aerosakkonemataceae, Aerosakkonematales ord. nov., Cyanobacteria) from benthic tropical and subtropical fresh waters, with the description of four new species.</title>
        <authorList>
            <person name="Moretto J.A."/>
            <person name="Berthold D.E."/>
            <person name="Lefler F.W."/>
            <person name="Huang I.-S."/>
            <person name="Laughinghouse H. IV."/>
        </authorList>
    </citation>
    <scope>NUCLEOTIDE SEQUENCE [LARGE SCALE GENOMIC DNA]</scope>
    <source>
        <strain evidence="2 3">BLCC-F50</strain>
    </source>
</reference>